<feature type="compositionally biased region" description="Basic and acidic residues" evidence="16">
    <location>
        <begin position="803"/>
        <end position="815"/>
    </location>
</feature>
<dbReference type="AlphaFoldDB" id="A0A6P7NXX2"/>
<comment type="cofactor">
    <cofactor evidence="1 14">
        <name>Ca(2+)</name>
        <dbReference type="ChEBI" id="CHEBI:29108"/>
    </cofactor>
</comment>
<dbReference type="FunFam" id="1.50.10.10:FF:000008">
    <property type="entry name" value="alpha-1,2-Mannosidase"/>
    <property type="match status" value="1"/>
</dbReference>
<dbReference type="GO" id="GO:0044322">
    <property type="term" value="C:endoplasmic reticulum quality control compartment"/>
    <property type="evidence" value="ECO:0007669"/>
    <property type="project" value="GOC"/>
</dbReference>
<evidence type="ECO:0000256" key="14">
    <source>
        <dbReference type="PIRSR" id="PIRSR601382-2"/>
    </source>
</evidence>
<dbReference type="GO" id="GO:0005509">
    <property type="term" value="F:calcium ion binding"/>
    <property type="evidence" value="ECO:0007669"/>
    <property type="project" value="InterPro"/>
</dbReference>
<dbReference type="FunCoup" id="A0A6P7NXX2">
    <property type="interactions" value="139"/>
</dbReference>
<dbReference type="GO" id="GO:1904380">
    <property type="term" value="P:endoplasmic reticulum mannose trimming"/>
    <property type="evidence" value="ECO:0007669"/>
    <property type="project" value="InterPro"/>
</dbReference>
<dbReference type="InterPro" id="IPR036026">
    <property type="entry name" value="Seven-hairpin_glycosidases"/>
</dbReference>
<dbReference type="Gene3D" id="3.50.30.30">
    <property type="match status" value="1"/>
</dbReference>
<keyword evidence="7 15" id="KW-0378">Hydrolase</keyword>
<comment type="catalytic activity">
    <reaction evidence="11">
        <text>N(4)-(alpha-D-Man-(1-&gt;2)-alpha-D-Man-(1-&gt;2)-alpha-D-Man-(1-&gt;3)-[alpha-D-Man-(1-&gt;3)-[alpha-D-Man-(1-&gt;2)-alpha-D-Man-(1-&gt;6)]-alpha-D-Man-(1-&gt;6)]-beta-D-Man-(1-&gt;4)-beta-D-GlcNAc-(1-&gt;4)-beta-D-GlcNAc)-L-asparaginyl-[protein] (N-glucan mannose isomer 8A1,2,3B1,3) + 3 H2O = N(4)-(alpha-D-Man-(1-&gt;3)-[alpha-D-Man-(1-&gt;3)-[alpha-D-Man-(1-&gt;6)]-alpha-D-Man-(1-&gt;6)]-beta-D-Man-(1-&gt;4)-beta-D-GlcNAc-(1-&gt;4)-beta-D-GlcNAc)-L-asparaginyl-[protein] (N-glucan mannose isomer 5A1,2) + 3 beta-D-mannose</text>
        <dbReference type="Rhea" id="RHEA:56028"/>
        <dbReference type="Rhea" id="RHEA-COMP:14358"/>
        <dbReference type="Rhea" id="RHEA-COMP:14367"/>
        <dbReference type="ChEBI" id="CHEBI:15377"/>
        <dbReference type="ChEBI" id="CHEBI:28563"/>
        <dbReference type="ChEBI" id="CHEBI:59087"/>
        <dbReference type="ChEBI" id="CHEBI:60628"/>
        <dbReference type="EC" id="3.2.1.113"/>
    </reaction>
</comment>
<evidence type="ECO:0000256" key="3">
    <source>
        <dbReference type="ARBA" id="ARBA00004922"/>
    </source>
</evidence>
<evidence type="ECO:0000256" key="16">
    <source>
        <dbReference type="SAM" id="MobiDB-lite"/>
    </source>
</evidence>
<dbReference type="SUPFAM" id="SSF48225">
    <property type="entry name" value="Seven-hairpin glycosidases"/>
    <property type="match status" value="1"/>
</dbReference>
<dbReference type="InterPro" id="IPR046450">
    <property type="entry name" value="PA_dom_sf"/>
</dbReference>
<keyword evidence="14" id="KW-0106">Calcium</keyword>
<feature type="active site" evidence="13">
    <location>
        <position position="272"/>
    </location>
</feature>
<dbReference type="EC" id="3.2.1.-" evidence="15"/>
<dbReference type="OrthoDB" id="8118055at2759"/>
<evidence type="ECO:0000256" key="10">
    <source>
        <dbReference type="ARBA" id="ARBA00023230"/>
    </source>
</evidence>
<keyword evidence="10" id="KW-0834">Unfolded protein response</keyword>
<name>A0A6P7NXX2_BETSP</name>
<evidence type="ECO:0000313" key="20">
    <source>
        <dbReference type="RefSeq" id="XP_029024776.1"/>
    </source>
</evidence>
<keyword evidence="6 17" id="KW-0732">Signal</keyword>
<dbReference type="InterPro" id="IPR001382">
    <property type="entry name" value="Glyco_hydro_47"/>
</dbReference>
<feature type="active site" evidence="13">
    <location>
        <position position="384"/>
    </location>
</feature>
<comment type="subcellular location">
    <subcellularLocation>
        <location evidence="2">Endoplasmic reticulum</location>
    </subcellularLocation>
</comment>
<keyword evidence="8" id="KW-0256">Endoplasmic reticulum</keyword>
<evidence type="ECO:0000256" key="8">
    <source>
        <dbReference type="ARBA" id="ARBA00022824"/>
    </source>
</evidence>
<dbReference type="InterPro" id="IPR037322">
    <property type="entry name" value="EDEM3_PA"/>
</dbReference>
<dbReference type="InterPro" id="IPR012341">
    <property type="entry name" value="6hp_glycosidase-like_sf"/>
</dbReference>
<evidence type="ECO:0000256" key="13">
    <source>
        <dbReference type="PIRSR" id="PIRSR601382-1"/>
    </source>
</evidence>
<comment type="pathway">
    <text evidence="3">Protein modification; protein glycosylation.</text>
</comment>
<dbReference type="PANTHER" id="PTHR45679">
    <property type="entry name" value="ER DEGRADATION-ENHANCING ALPHA-MANNOSIDASE-LIKE PROTEIN 2"/>
    <property type="match status" value="1"/>
</dbReference>
<dbReference type="Gene3D" id="1.50.10.10">
    <property type="match status" value="1"/>
</dbReference>
<keyword evidence="19" id="KW-1185">Reference proteome</keyword>
<feature type="region of interest" description="Disordered" evidence="16">
    <location>
        <begin position="803"/>
        <end position="845"/>
    </location>
</feature>
<comment type="catalytic activity">
    <reaction evidence="12">
        <text>N(4)-(alpha-D-Man-(1-&gt;2)-alpha-D-Man-(1-&gt;2)-alpha-D-Man-(1-&gt;3)-[alpha-D-Man-(1-&gt;2)-alpha-D-Man-(1-&gt;3)-[alpha-D-Man-(1-&gt;2)-alpha-D-Man-(1-&gt;6)]-alpha-D-Man-(1-&gt;6)]-beta-D-Man-(1-&gt;4)-beta-D-GlcNAc-(1-&gt;4)-beta-D-GlcNAc)-L-asparaginyl-[protein] (N-glucan mannose isomer 9A1,2,3B1,2,3) + 4 H2O = N(4)-(alpha-D-Man-(1-&gt;3)-[alpha-D-Man-(1-&gt;3)-[alpha-D-Man-(1-&gt;6)]-alpha-D-Man-(1-&gt;6)]-beta-D-Man-(1-&gt;4)-beta-D-GlcNAc-(1-&gt;4)-beta-D-GlcNAc)-L-asparaginyl-[protein] (N-glucan mannose isomer 5A1,2) + 4 beta-D-mannose</text>
        <dbReference type="Rhea" id="RHEA:56008"/>
        <dbReference type="Rhea" id="RHEA-COMP:14356"/>
        <dbReference type="Rhea" id="RHEA-COMP:14367"/>
        <dbReference type="ChEBI" id="CHEBI:15377"/>
        <dbReference type="ChEBI" id="CHEBI:28563"/>
        <dbReference type="ChEBI" id="CHEBI:59087"/>
        <dbReference type="ChEBI" id="CHEBI:139493"/>
        <dbReference type="EC" id="3.2.1.113"/>
    </reaction>
</comment>
<dbReference type="GO" id="GO:0004571">
    <property type="term" value="F:mannosyl-oligosaccharide 1,2-alpha-mannosidase activity"/>
    <property type="evidence" value="ECO:0007669"/>
    <property type="project" value="UniProtKB-EC"/>
</dbReference>
<evidence type="ECO:0000256" key="11">
    <source>
        <dbReference type="ARBA" id="ARBA00047669"/>
    </source>
</evidence>
<keyword evidence="9" id="KW-0325">Glycoprotein</keyword>
<dbReference type="Proteomes" id="UP000515150">
    <property type="component" value="Chromosome 12"/>
</dbReference>
<accession>A0A6P7NXX2</accession>
<evidence type="ECO:0000256" key="12">
    <source>
        <dbReference type="ARBA" id="ARBA00048605"/>
    </source>
</evidence>
<feature type="chain" id="PRO_5027922288" description="alpha-1,2-Mannosidase" evidence="17">
    <location>
        <begin position="18"/>
        <end position="845"/>
    </location>
</feature>
<feature type="active site" description="Proton donor" evidence="13">
    <location>
        <position position="125"/>
    </location>
</feature>
<dbReference type="CDD" id="cd02126">
    <property type="entry name" value="PA_EDEM3_like"/>
    <property type="match status" value="1"/>
</dbReference>
<dbReference type="RefSeq" id="XP_029024776.1">
    <property type="nucleotide sequence ID" value="XM_029168943.3"/>
</dbReference>
<feature type="signal peptide" evidence="17">
    <location>
        <begin position="1"/>
        <end position="17"/>
    </location>
</feature>
<dbReference type="GO" id="GO:0005975">
    <property type="term" value="P:carbohydrate metabolic process"/>
    <property type="evidence" value="ECO:0007669"/>
    <property type="project" value="InterPro"/>
</dbReference>
<organism evidence="19 20">
    <name type="scientific">Betta splendens</name>
    <name type="common">Siamese fighting fish</name>
    <dbReference type="NCBI Taxonomy" id="158456"/>
    <lineage>
        <taxon>Eukaryota</taxon>
        <taxon>Metazoa</taxon>
        <taxon>Chordata</taxon>
        <taxon>Craniata</taxon>
        <taxon>Vertebrata</taxon>
        <taxon>Euteleostomi</taxon>
        <taxon>Actinopterygii</taxon>
        <taxon>Neopterygii</taxon>
        <taxon>Teleostei</taxon>
        <taxon>Neoteleostei</taxon>
        <taxon>Acanthomorphata</taxon>
        <taxon>Anabantaria</taxon>
        <taxon>Anabantiformes</taxon>
        <taxon>Anabantoidei</taxon>
        <taxon>Osphronemidae</taxon>
        <taxon>Betta</taxon>
    </lineage>
</organism>
<keyword evidence="5 14" id="KW-0479">Metal-binding</keyword>
<evidence type="ECO:0000256" key="2">
    <source>
        <dbReference type="ARBA" id="ARBA00004240"/>
    </source>
</evidence>
<dbReference type="GO" id="GO:0016020">
    <property type="term" value="C:membrane"/>
    <property type="evidence" value="ECO:0007669"/>
    <property type="project" value="InterPro"/>
</dbReference>
<keyword evidence="15" id="KW-0326">Glycosidase</keyword>
<evidence type="ECO:0000256" key="1">
    <source>
        <dbReference type="ARBA" id="ARBA00001913"/>
    </source>
</evidence>
<proteinExistence type="inferred from homology"/>
<dbReference type="GeneID" id="114866776"/>
<evidence type="ECO:0000256" key="9">
    <source>
        <dbReference type="ARBA" id="ARBA00023180"/>
    </source>
</evidence>
<protein>
    <recommendedName>
        <fullName evidence="15">alpha-1,2-Mannosidase</fullName>
        <ecNumber evidence="15">3.2.1.-</ecNumber>
    </recommendedName>
</protein>
<dbReference type="PRINTS" id="PR00747">
    <property type="entry name" value="GLYHDRLASE47"/>
</dbReference>
<dbReference type="InterPro" id="IPR003137">
    <property type="entry name" value="PA_domain"/>
</dbReference>
<evidence type="ECO:0000313" key="19">
    <source>
        <dbReference type="Proteomes" id="UP000515150"/>
    </source>
</evidence>
<sequence length="845" mass="94567">MMLKTLLITSLLGCVKCQESHSMSPEEKSVIRDQIVEMFDHAYGSYMKYAYPADELMPLSCRGRVRGQEPNRGDIDDSLGKFSLTLIDTLDTLVVLNKLDEFEDAVRKAVRDVRLDNDVVVSVFETNIRVLGGLLGAHVMADLLRQRGDRMQWYQNELLHMAKDLGDRLLPAFNTTSGLPYPKVNLRYGVLNPLSRTGTESDTCTACAGTMILEFAALSRLSGDSVFEEHARKALDVLWERRQRGSDLVGTVINIHNGEWIRRDSGVGAGIDSYYEYLMKGYILLGDNVFLERFNIHYSAIMKYISQPPLLLNVHMHNPTVSVRSWMDSLLAFFPGLQVLRGDLKPAIETHEMLYQVTRQHKFLPEAFTTEFRVHWGQHLLRPEFAESTYYLYKATGDPYYLRVGQSVVEKLNAYARVPCGFAAVQDVRTGTHEDRMDSFFLAEMFKYLYLLFSEKSQVPIDIDDYIFTTEAHLLPVSLSTTQPPCQGNNTETFPVSPQEDLFTHACPSTETLFPNNPSFAKTIRDGYKYLTGVGRAFHPLPVREIELPLHDNGMEPMEFLKSMGISLTPLNEILTGESGSQKEHKGVFRVKLVAEVSQTTEEEVLPHVVQLISPPFLGRTVLTAGPAKFGMDLSKQEHGVKGSIVKTSPYTACGQIDNAAEIKGRIALALRGDCMFAVKARRLQEAGAIGAIFIDHREGSSSKETPLFQMVGDGDSTEDITLPLVFLFSHEGAVLTAALEEHHNVDVLLLPKEKQLGHEKNKKTAGMNIKLRLSEDVGLEDGAAGGPTLEFVLENEDILLKEEENEEIRGEEKSQFCTETTEDDRTESCSSQTPDSNSRPDSTP</sequence>
<evidence type="ECO:0000256" key="5">
    <source>
        <dbReference type="ARBA" id="ARBA00022723"/>
    </source>
</evidence>
<dbReference type="KEGG" id="bspl:114866776"/>
<feature type="compositionally biased region" description="Polar residues" evidence="16">
    <location>
        <begin position="829"/>
        <end position="845"/>
    </location>
</feature>
<reference evidence="20" key="1">
    <citation type="submission" date="2025-08" db="UniProtKB">
        <authorList>
            <consortium name="RefSeq"/>
        </authorList>
    </citation>
    <scope>IDENTIFICATION</scope>
</reference>
<dbReference type="PANTHER" id="PTHR45679:SF1">
    <property type="entry name" value="ALPHA-1,2-MANNOSIDASE"/>
    <property type="match status" value="1"/>
</dbReference>
<evidence type="ECO:0000256" key="7">
    <source>
        <dbReference type="ARBA" id="ARBA00022801"/>
    </source>
</evidence>
<feature type="domain" description="PA" evidence="18">
    <location>
        <begin position="641"/>
        <end position="734"/>
    </location>
</feature>
<evidence type="ECO:0000256" key="15">
    <source>
        <dbReference type="RuleBase" id="RU361193"/>
    </source>
</evidence>
<evidence type="ECO:0000256" key="6">
    <source>
        <dbReference type="ARBA" id="ARBA00022729"/>
    </source>
</evidence>
<evidence type="ECO:0000259" key="18">
    <source>
        <dbReference type="Pfam" id="PF02225"/>
    </source>
</evidence>
<dbReference type="InParanoid" id="A0A6P7NXX2"/>
<dbReference type="InterPro" id="IPR044674">
    <property type="entry name" value="EDEM1/2/3"/>
</dbReference>
<dbReference type="Pfam" id="PF01532">
    <property type="entry name" value="Glyco_hydro_47"/>
    <property type="match status" value="1"/>
</dbReference>
<evidence type="ECO:0000256" key="4">
    <source>
        <dbReference type="ARBA" id="ARBA00007658"/>
    </source>
</evidence>
<comment type="similarity">
    <text evidence="4 15">Belongs to the glycosyl hydrolase 47 family.</text>
</comment>
<dbReference type="GO" id="GO:0006986">
    <property type="term" value="P:response to unfolded protein"/>
    <property type="evidence" value="ECO:0007669"/>
    <property type="project" value="UniProtKB-KW"/>
</dbReference>
<evidence type="ECO:0000256" key="17">
    <source>
        <dbReference type="SAM" id="SignalP"/>
    </source>
</evidence>
<dbReference type="Pfam" id="PF02225">
    <property type="entry name" value="PA"/>
    <property type="match status" value="1"/>
</dbReference>
<feature type="binding site" evidence="14">
    <location>
        <position position="470"/>
    </location>
    <ligand>
        <name>Ca(2+)</name>
        <dbReference type="ChEBI" id="CHEBI:29108"/>
    </ligand>
</feature>
<feature type="active site" description="Proton donor" evidence="13">
    <location>
        <position position="366"/>
    </location>
</feature>
<gene>
    <name evidence="20" type="primary">si:ch211-282j22.3</name>
</gene>
<dbReference type="SUPFAM" id="SSF52025">
    <property type="entry name" value="PA domain"/>
    <property type="match status" value="1"/>
</dbReference>